<dbReference type="AlphaFoldDB" id="H1D191"/>
<evidence type="ECO:0000313" key="7">
    <source>
        <dbReference type="EMBL" id="EHO62787.1"/>
    </source>
</evidence>
<dbReference type="OrthoDB" id="9806320at2"/>
<sequence length="415" mass="46438">MGKVSANGLCSKQHILHLLYATLFLLPLNPFLFYITLLPAIGAWIYNWKRQKEVGLSLPPLWQMGAVFLLCSFLSAFVSKNTAFSLMNWALQPLMYGLLYLLIYTTVSTEKEKEKALYAFLAGAVVTVAYGFFQYANAAGMAADMEAQSWVDPERFPLLRRRMYSTLENPNLFGAYLLMMISILTAFTLREKAVKRKTVFAGILLALLLCLALTYSRGAWVSLAAIVLGLTLFYDKRFGFLFLLVPVVLAFYHGQVVERFLSLFSGEDTSVDLRFALWESTVAMIEEHPLLGVGWGTYFLAYPDYNFFIQEEGVLIFHAHNMYLNMPAEVGIPGGLAFLGAFFAQGILCWKNYRHGKDSFTKSMGLGGVLMVMALSVISMGDHVLFSRSVSFCFWSLAALCVSCGKKENGRKAEA</sequence>
<comment type="caution">
    <text evidence="7">The sequence shown here is derived from an EMBL/GenBank/DDBJ whole genome shotgun (WGS) entry which is preliminary data.</text>
</comment>
<feature type="transmembrane region" description="Helical" evidence="5">
    <location>
        <begin position="330"/>
        <end position="348"/>
    </location>
</feature>
<evidence type="ECO:0000256" key="4">
    <source>
        <dbReference type="ARBA" id="ARBA00023136"/>
    </source>
</evidence>
<dbReference type="RefSeq" id="WP_008859873.1">
    <property type="nucleotide sequence ID" value="NZ_JH591188.1"/>
</dbReference>
<organism evidence="7 8">
    <name type="scientific">Dialister succinatiphilus YIT 11850</name>
    <dbReference type="NCBI Taxonomy" id="742743"/>
    <lineage>
        <taxon>Bacteria</taxon>
        <taxon>Bacillati</taxon>
        <taxon>Bacillota</taxon>
        <taxon>Negativicutes</taxon>
        <taxon>Veillonellales</taxon>
        <taxon>Veillonellaceae</taxon>
        <taxon>Dialister</taxon>
    </lineage>
</organism>
<evidence type="ECO:0000256" key="2">
    <source>
        <dbReference type="ARBA" id="ARBA00022692"/>
    </source>
</evidence>
<feature type="transmembrane region" description="Helical" evidence="5">
    <location>
        <begin position="60"/>
        <end position="78"/>
    </location>
</feature>
<protein>
    <recommendedName>
        <fullName evidence="6">O-antigen ligase-related domain-containing protein</fullName>
    </recommendedName>
</protein>
<dbReference type="InterPro" id="IPR051533">
    <property type="entry name" value="WaaL-like"/>
</dbReference>
<evidence type="ECO:0000256" key="5">
    <source>
        <dbReference type="SAM" id="Phobius"/>
    </source>
</evidence>
<feature type="transmembrane region" description="Helical" evidence="5">
    <location>
        <begin position="172"/>
        <end position="189"/>
    </location>
</feature>
<dbReference type="PANTHER" id="PTHR37422:SF17">
    <property type="entry name" value="O-ANTIGEN LIGASE"/>
    <property type="match status" value="1"/>
</dbReference>
<keyword evidence="2 5" id="KW-0812">Transmembrane</keyword>
<evidence type="ECO:0000259" key="6">
    <source>
        <dbReference type="Pfam" id="PF04932"/>
    </source>
</evidence>
<feature type="transmembrane region" description="Helical" evidence="5">
    <location>
        <begin position="360"/>
        <end position="379"/>
    </location>
</feature>
<dbReference type="EMBL" id="ADLT01000045">
    <property type="protein sequence ID" value="EHO62787.1"/>
    <property type="molecule type" value="Genomic_DNA"/>
</dbReference>
<evidence type="ECO:0000256" key="3">
    <source>
        <dbReference type="ARBA" id="ARBA00022989"/>
    </source>
</evidence>
<keyword evidence="3 5" id="KW-1133">Transmembrane helix</keyword>
<dbReference type="STRING" id="742743.HMPREF9453_01379"/>
<feature type="transmembrane region" description="Helical" evidence="5">
    <location>
        <begin position="116"/>
        <end position="136"/>
    </location>
</feature>
<feature type="domain" description="O-antigen ligase-related" evidence="6">
    <location>
        <begin position="203"/>
        <end position="339"/>
    </location>
</feature>
<accession>H1D191</accession>
<dbReference type="Pfam" id="PF04932">
    <property type="entry name" value="Wzy_C"/>
    <property type="match status" value="1"/>
</dbReference>
<dbReference type="GO" id="GO:0016020">
    <property type="term" value="C:membrane"/>
    <property type="evidence" value="ECO:0007669"/>
    <property type="project" value="UniProtKB-SubCell"/>
</dbReference>
<feature type="transmembrane region" description="Helical" evidence="5">
    <location>
        <begin position="31"/>
        <end position="48"/>
    </location>
</feature>
<proteinExistence type="predicted"/>
<reference evidence="7 8" key="1">
    <citation type="submission" date="2011-11" db="EMBL/GenBank/DDBJ databases">
        <title>The Genome Sequence of Dialister succinatiphilus YIT 11850.</title>
        <authorList>
            <consortium name="The Broad Institute Genome Sequencing Platform"/>
            <person name="Earl A."/>
            <person name="Ward D."/>
            <person name="Feldgarden M."/>
            <person name="Gevers D."/>
            <person name="Morotomi M."/>
            <person name="Young S.K."/>
            <person name="Zeng Q."/>
            <person name="Gargeya S."/>
            <person name="Fitzgerald M."/>
            <person name="Haas B."/>
            <person name="Abouelleil A."/>
            <person name="Alvarado L."/>
            <person name="Arachchi H.M."/>
            <person name="Berlin A."/>
            <person name="Brown A."/>
            <person name="Chapman S.B."/>
            <person name="Dunbar C."/>
            <person name="Gearin G."/>
            <person name="Goldberg J."/>
            <person name="Griggs A."/>
            <person name="Gujja S."/>
            <person name="Heiman D."/>
            <person name="Howarth C."/>
            <person name="Lui A."/>
            <person name="MacDonald P.J.P."/>
            <person name="Montmayeur A."/>
            <person name="Murphy C."/>
            <person name="Neiman D."/>
            <person name="Pearson M."/>
            <person name="Priest M."/>
            <person name="Roberts A."/>
            <person name="Saif S."/>
            <person name="Shea T."/>
            <person name="Sisk P."/>
            <person name="Stolte C."/>
            <person name="Sykes S."/>
            <person name="Wortman J."/>
            <person name="Nusbaum C."/>
            <person name="Birren B."/>
        </authorList>
    </citation>
    <scope>NUCLEOTIDE SEQUENCE [LARGE SCALE GENOMIC DNA]</scope>
    <source>
        <strain evidence="7 8">YIT 11850</strain>
    </source>
</reference>
<dbReference type="HOGENOM" id="CLU_033061_0_0_9"/>
<dbReference type="PATRIC" id="fig|742743.3.peg.1402"/>
<keyword evidence="8" id="KW-1185">Reference proteome</keyword>
<comment type="subcellular location">
    <subcellularLocation>
        <location evidence="1">Membrane</location>
        <topology evidence="1">Multi-pass membrane protein</topology>
    </subcellularLocation>
</comment>
<dbReference type="Proteomes" id="UP000003277">
    <property type="component" value="Unassembled WGS sequence"/>
</dbReference>
<name>H1D191_9FIRM</name>
<keyword evidence="4 5" id="KW-0472">Membrane</keyword>
<evidence type="ECO:0000256" key="1">
    <source>
        <dbReference type="ARBA" id="ARBA00004141"/>
    </source>
</evidence>
<dbReference type="eggNOG" id="COG3307">
    <property type="taxonomic scope" value="Bacteria"/>
</dbReference>
<evidence type="ECO:0000313" key="8">
    <source>
        <dbReference type="Proteomes" id="UP000003277"/>
    </source>
</evidence>
<feature type="transmembrane region" description="Helical" evidence="5">
    <location>
        <begin position="201"/>
        <end position="234"/>
    </location>
</feature>
<dbReference type="InterPro" id="IPR007016">
    <property type="entry name" value="O-antigen_ligase-rel_domated"/>
</dbReference>
<feature type="transmembrane region" description="Helical" evidence="5">
    <location>
        <begin position="84"/>
        <end position="104"/>
    </location>
</feature>
<gene>
    <name evidence="7" type="ORF">HMPREF9453_01379</name>
</gene>
<dbReference type="PANTHER" id="PTHR37422">
    <property type="entry name" value="TEICHURONIC ACID BIOSYNTHESIS PROTEIN TUAE"/>
    <property type="match status" value="1"/>
</dbReference>